<accession>A0A4Q2U938</accession>
<comment type="caution">
    <text evidence="4">The sequence shown here is derived from an EMBL/GenBank/DDBJ whole genome shotgun (WGS) entry which is preliminary data.</text>
</comment>
<dbReference type="Proteomes" id="UP000290759">
    <property type="component" value="Unassembled WGS sequence"/>
</dbReference>
<evidence type="ECO:0000313" key="5">
    <source>
        <dbReference type="Proteomes" id="UP000290759"/>
    </source>
</evidence>
<reference evidence="4 5" key="2">
    <citation type="submission" date="2019-02" db="EMBL/GenBank/DDBJ databases">
        <title>'Lichenibacterium ramalinii' gen. nov. sp. nov., 'Lichenibacterium minor' gen. nov. sp. nov.</title>
        <authorList>
            <person name="Pankratov T."/>
        </authorList>
    </citation>
    <scope>NUCLEOTIDE SEQUENCE [LARGE SCALE GENOMIC DNA]</scope>
    <source>
        <strain evidence="4 5">RmlP026</strain>
    </source>
</reference>
<name>A0A4Q2U938_9HYPH</name>
<gene>
    <name evidence="4" type="ORF">D3273_12445</name>
</gene>
<evidence type="ECO:0000256" key="2">
    <source>
        <dbReference type="SAM" id="SignalP"/>
    </source>
</evidence>
<dbReference type="InterPro" id="IPR032710">
    <property type="entry name" value="NTF2-like_dom_sf"/>
</dbReference>
<protein>
    <submittedName>
        <fullName evidence="4">DUF4440 domain-containing protein</fullName>
    </submittedName>
</protein>
<evidence type="ECO:0000313" key="4">
    <source>
        <dbReference type="EMBL" id="RYC31681.1"/>
    </source>
</evidence>
<feature type="domain" description="DUF4440" evidence="3">
    <location>
        <begin position="38"/>
        <end position="136"/>
    </location>
</feature>
<dbReference type="OrthoDB" id="7630482at2"/>
<evidence type="ECO:0000259" key="3">
    <source>
        <dbReference type="Pfam" id="PF14534"/>
    </source>
</evidence>
<feature type="chain" id="PRO_5020253691" evidence="2">
    <location>
        <begin position="27"/>
        <end position="169"/>
    </location>
</feature>
<keyword evidence="2" id="KW-0732">Signal</keyword>
<dbReference type="AlphaFoldDB" id="A0A4Q2U938"/>
<dbReference type="SUPFAM" id="SSF54427">
    <property type="entry name" value="NTF2-like"/>
    <property type="match status" value="1"/>
</dbReference>
<organism evidence="4 5">
    <name type="scientific">Lichenibacterium minor</name>
    <dbReference type="NCBI Taxonomy" id="2316528"/>
    <lineage>
        <taxon>Bacteria</taxon>
        <taxon>Pseudomonadati</taxon>
        <taxon>Pseudomonadota</taxon>
        <taxon>Alphaproteobacteria</taxon>
        <taxon>Hyphomicrobiales</taxon>
        <taxon>Lichenihabitantaceae</taxon>
        <taxon>Lichenibacterium</taxon>
    </lineage>
</organism>
<sequence>MHHGTSLMRNIIAALLVCGAAVPAFAQDVSGARDASGKFTAALSSGDAQAAAAYLTDDAVALPPGRAPINGKAEIQRFLGNMTHAVKNLKYTSEDVKAIDDNTVREVGTFAFKMRDKDIDGKYLLVWTKVGSDWKVAADMWNRSSTGGGKAGRGGRQGGGAGKGGDDAE</sequence>
<dbReference type="Pfam" id="PF14534">
    <property type="entry name" value="DUF4440"/>
    <property type="match status" value="1"/>
</dbReference>
<dbReference type="CDD" id="cd00531">
    <property type="entry name" value="NTF2_like"/>
    <property type="match status" value="1"/>
</dbReference>
<dbReference type="InterPro" id="IPR027843">
    <property type="entry name" value="DUF4440"/>
</dbReference>
<reference evidence="4 5" key="1">
    <citation type="submission" date="2018-12" db="EMBL/GenBank/DDBJ databases">
        <authorList>
            <person name="Grouzdev D.S."/>
            <person name="Krutkina M.S."/>
        </authorList>
    </citation>
    <scope>NUCLEOTIDE SEQUENCE [LARGE SCALE GENOMIC DNA]</scope>
    <source>
        <strain evidence="4 5">RmlP026</strain>
    </source>
</reference>
<dbReference type="Gene3D" id="3.10.450.50">
    <property type="match status" value="1"/>
</dbReference>
<feature type="region of interest" description="Disordered" evidence="1">
    <location>
        <begin position="143"/>
        <end position="169"/>
    </location>
</feature>
<feature type="signal peptide" evidence="2">
    <location>
        <begin position="1"/>
        <end position="26"/>
    </location>
</feature>
<keyword evidence="5" id="KW-1185">Reference proteome</keyword>
<feature type="compositionally biased region" description="Gly residues" evidence="1">
    <location>
        <begin position="146"/>
        <end position="163"/>
    </location>
</feature>
<evidence type="ECO:0000256" key="1">
    <source>
        <dbReference type="SAM" id="MobiDB-lite"/>
    </source>
</evidence>
<dbReference type="EMBL" id="QYBB01000012">
    <property type="protein sequence ID" value="RYC31681.1"/>
    <property type="molecule type" value="Genomic_DNA"/>
</dbReference>
<proteinExistence type="predicted"/>